<dbReference type="InterPro" id="IPR036390">
    <property type="entry name" value="WH_DNA-bd_sf"/>
</dbReference>
<dbReference type="Pfam" id="PF09397">
    <property type="entry name" value="FtsK_gamma"/>
    <property type="match status" value="1"/>
</dbReference>
<keyword evidence="5" id="KW-0233">DNA recombination</keyword>
<evidence type="ECO:0000256" key="2">
    <source>
        <dbReference type="ARBA" id="ARBA00008657"/>
    </source>
</evidence>
<feature type="domain" description="FtsK gamma" evidence="6">
    <location>
        <begin position="355"/>
        <end position="418"/>
    </location>
</feature>
<evidence type="ECO:0000259" key="6">
    <source>
        <dbReference type="SMART" id="SM00843"/>
    </source>
</evidence>
<dbReference type="GO" id="GO:0003690">
    <property type="term" value="F:double-stranded DNA binding"/>
    <property type="evidence" value="ECO:0007669"/>
    <property type="project" value="TreeGrafter"/>
</dbReference>
<dbReference type="AlphaFoldDB" id="A0A2R4BNX4"/>
<reference evidence="7 8" key="1">
    <citation type="submission" date="2018-03" db="EMBL/GenBank/DDBJ databases">
        <title>Complete genome sequence of Thauera aromatica, a model organism for studying aromatic compound degradation under denitrifying conditions.</title>
        <authorList>
            <person name="Lo H.-Y."/>
            <person name="Goris T."/>
            <person name="Boll M."/>
            <person name="Mueller J.A."/>
        </authorList>
    </citation>
    <scope>NUCLEOTIDE SEQUENCE [LARGE SCALE GENOMIC DNA]</scope>
    <source>
        <strain evidence="7 8">K172</strain>
    </source>
</reference>
<keyword evidence="4" id="KW-0963">Cytoplasm</keyword>
<dbReference type="NCBIfam" id="NF001464">
    <property type="entry name" value="PRK00321.1-5"/>
    <property type="match status" value="1"/>
</dbReference>
<keyword evidence="7" id="KW-0132">Cell division</keyword>
<dbReference type="PANTHER" id="PTHR38103:SF1">
    <property type="entry name" value="RECOMBINATION-ASSOCIATED PROTEIN RDGC"/>
    <property type="match status" value="1"/>
</dbReference>
<dbReference type="GO" id="GO:0000018">
    <property type="term" value="P:regulation of DNA recombination"/>
    <property type="evidence" value="ECO:0007669"/>
    <property type="project" value="TreeGrafter"/>
</dbReference>
<dbReference type="Gene3D" id="1.10.10.10">
    <property type="entry name" value="Winged helix-like DNA-binding domain superfamily/Winged helix DNA-binding domain"/>
    <property type="match status" value="1"/>
</dbReference>
<dbReference type="GO" id="GO:0043590">
    <property type="term" value="C:bacterial nucleoid"/>
    <property type="evidence" value="ECO:0007669"/>
    <property type="project" value="TreeGrafter"/>
</dbReference>
<comment type="subcellular location">
    <subcellularLocation>
        <location evidence="1">Cytoplasm</location>
        <location evidence="1">Nucleoid</location>
    </subcellularLocation>
</comment>
<evidence type="ECO:0000256" key="1">
    <source>
        <dbReference type="ARBA" id="ARBA00004453"/>
    </source>
</evidence>
<protein>
    <recommendedName>
        <fullName evidence="3">Recombination-associated protein RdgC</fullName>
    </recommendedName>
</protein>
<dbReference type="InterPro" id="IPR018541">
    <property type="entry name" value="Ftsk_gamma"/>
</dbReference>
<dbReference type="RefSeq" id="WP_107221207.1">
    <property type="nucleotide sequence ID" value="NZ_CP028339.1"/>
</dbReference>
<dbReference type="PANTHER" id="PTHR38103">
    <property type="entry name" value="RECOMBINATION-ASSOCIATED PROTEIN RDGC"/>
    <property type="match status" value="1"/>
</dbReference>
<dbReference type="GO" id="GO:0006310">
    <property type="term" value="P:DNA recombination"/>
    <property type="evidence" value="ECO:0007669"/>
    <property type="project" value="UniProtKB-KW"/>
</dbReference>
<evidence type="ECO:0000313" key="7">
    <source>
        <dbReference type="EMBL" id="AVR89047.1"/>
    </source>
</evidence>
<name>A0A2R4BNX4_THAAR</name>
<proteinExistence type="inferred from homology"/>
<gene>
    <name evidence="7" type="ORF">Tharo_2144</name>
</gene>
<keyword evidence="8" id="KW-1185">Reference proteome</keyword>
<dbReference type="InterPro" id="IPR007476">
    <property type="entry name" value="RdgC"/>
</dbReference>
<dbReference type="SUPFAM" id="SSF46785">
    <property type="entry name" value="Winged helix' DNA-binding domain"/>
    <property type="match status" value="1"/>
</dbReference>
<accession>A0A2R4BNX4</accession>
<dbReference type="KEGG" id="tak:Tharo_2144"/>
<dbReference type="InterPro" id="IPR036388">
    <property type="entry name" value="WH-like_DNA-bd_sf"/>
</dbReference>
<evidence type="ECO:0000256" key="3">
    <source>
        <dbReference type="ARBA" id="ARBA00022296"/>
    </source>
</evidence>
<organism evidence="7 8">
    <name type="scientific">Thauera aromatica K172</name>
    <dbReference type="NCBI Taxonomy" id="44139"/>
    <lineage>
        <taxon>Bacteria</taxon>
        <taxon>Pseudomonadati</taxon>
        <taxon>Pseudomonadota</taxon>
        <taxon>Betaproteobacteria</taxon>
        <taxon>Rhodocyclales</taxon>
        <taxon>Zoogloeaceae</taxon>
        <taxon>Thauera</taxon>
    </lineage>
</organism>
<keyword evidence="7" id="KW-0131">Cell cycle</keyword>
<evidence type="ECO:0000256" key="5">
    <source>
        <dbReference type="ARBA" id="ARBA00023172"/>
    </source>
</evidence>
<dbReference type="Proteomes" id="UP000241885">
    <property type="component" value="Chromosome"/>
</dbReference>
<evidence type="ECO:0000256" key="4">
    <source>
        <dbReference type="ARBA" id="ARBA00022490"/>
    </source>
</evidence>
<dbReference type="GO" id="GO:0051301">
    <property type="term" value="P:cell division"/>
    <property type="evidence" value="ECO:0007669"/>
    <property type="project" value="UniProtKB-KW"/>
</dbReference>
<evidence type="ECO:0000313" key="8">
    <source>
        <dbReference type="Proteomes" id="UP000241885"/>
    </source>
</evidence>
<sequence length="418" mass="46174">MIRNIVAYPLPRGWPHLAHETAALLSRREFQGCGALDTAHAGFVPPRDDAALCEAIAGRYLFCHQHEEKILPASVVNEYVEIKCEEIEQQQGYKLGRKQRTMVKEEVVTELLPQAFTKKRRTLAWINSERGWLIIEATSTKRAEDVLEDMRHALDTVPAGLLSTEVNPARAMLRWLADQEAPDRFTIDSDCELVSFAEDEGVVRYTNWDLAGEDIQHQISIGRAPTLLGLTFDDRVSFIMTNRLELKRILLLDIVTAGQEEADDAIAKFDADFTLVAAEIEGVLEALVDELGGLAKKGDPDLVDMGNGGAEPGRSTGDLRREVRSAFEKLAEGVAAHGGSMTISTGDDQVIVGVGNDLDPLYHDAKRIVIEQGRPSISLVQRHLRIGYNRAARLIEQMETDGLVSAMRADGTREVLAA</sequence>
<comment type="similarity">
    <text evidence="2">Belongs to the RdgC family.</text>
</comment>
<dbReference type="EMBL" id="CP028339">
    <property type="protein sequence ID" value="AVR89047.1"/>
    <property type="molecule type" value="Genomic_DNA"/>
</dbReference>
<dbReference type="SMART" id="SM00843">
    <property type="entry name" value="Ftsk_gamma"/>
    <property type="match status" value="1"/>
</dbReference>
<dbReference type="OrthoDB" id="5290530at2"/>
<dbReference type="Pfam" id="PF04381">
    <property type="entry name" value="RdgC"/>
    <property type="match status" value="1"/>
</dbReference>